<feature type="transmembrane region" description="Helical" evidence="6">
    <location>
        <begin position="355"/>
        <end position="381"/>
    </location>
</feature>
<gene>
    <name evidence="8" type="primary">potB_1</name>
    <name evidence="8" type="ORF">NCTC4824_00277</name>
</gene>
<dbReference type="Pfam" id="PF00528">
    <property type="entry name" value="BPD_transp_1"/>
    <property type="match status" value="2"/>
</dbReference>
<dbReference type="KEGG" id="blen:NCTC4824_00277"/>
<evidence type="ECO:0000313" key="9">
    <source>
        <dbReference type="Proteomes" id="UP000249134"/>
    </source>
</evidence>
<dbReference type="SUPFAM" id="SSF161098">
    <property type="entry name" value="MetI-like"/>
    <property type="match status" value="2"/>
</dbReference>
<dbReference type="EMBL" id="LS483476">
    <property type="protein sequence ID" value="SQI51493.1"/>
    <property type="molecule type" value="Genomic_DNA"/>
</dbReference>
<evidence type="ECO:0000256" key="2">
    <source>
        <dbReference type="ARBA" id="ARBA00022448"/>
    </source>
</evidence>
<reference evidence="8 9" key="1">
    <citation type="submission" date="2018-06" db="EMBL/GenBank/DDBJ databases">
        <authorList>
            <consortium name="Pathogen Informatics"/>
            <person name="Doyle S."/>
        </authorList>
    </citation>
    <scope>NUCLEOTIDE SEQUENCE [LARGE SCALE GENOMIC DNA]</scope>
    <source>
        <strain evidence="8 9">NCTC4824</strain>
    </source>
</reference>
<dbReference type="GO" id="GO:0055085">
    <property type="term" value="P:transmembrane transport"/>
    <property type="evidence" value="ECO:0007669"/>
    <property type="project" value="InterPro"/>
</dbReference>
<feature type="transmembrane region" description="Helical" evidence="6">
    <location>
        <begin position="539"/>
        <end position="560"/>
    </location>
</feature>
<feature type="transmembrane region" description="Helical" evidence="6">
    <location>
        <begin position="107"/>
        <end position="132"/>
    </location>
</feature>
<evidence type="ECO:0000259" key="7">
    <source>
        <dbReference type="PROSITE" id="PS50928"/>
    </source>
</evidence>
<dbReference type="PROSITE" id="PS50928">
    <property type="entry name" value="ABC_TM1"/>
    <property type="match status" value="2"/>
</dbReference>
<comment type="subcellular location">
    <subcellularLocation>
        <location evidence="6">Cell membrane</location>
        <topology evidence="6">Multi-pass membrane protein</topology>
    </subcellularLocation>
    <subcellularLocation>
        <location evidence="1">Membrane</location>
        <topology evidence="1">Multi-pass membrane protein</topology>
    </subcellularLocation>
</comment>
<accession>A0A2X4VKK3</accession>
<keyword evidence="2 6" id="KW-0813">Transport</keyword>
<feature type="transmembrane region" description="Helical" evidence="6">
    <location>
        <begin position="199"/>
        <end position="222"/>
    </location>
</feature>
<name>A0A2X4VKK3_LEDLE</name>
<dbReference type="Gene3D" id="1.10.3720.10">
    <property type="entry name" value="MetI-like"/>
    <property type="match status" value="2"/>
</dbReference>
<organism evidence="8 9">
    <name type="scientific">Lederbergia lenta</name>
    <name type="common">Bacillus lentus</name>
    <dbReference type="NCBI Taxonomy" id="1467"/>
    <lineage>
        <taxon>Bacteria</taxon>
        <taxon>Bacillati</taxon>
        <taxon>Bacillota</taxon>
        <taxon>Bacilli</taxon>
        <taxon>Bacillales</taxon>
        <taxon>Bacillaceae</taxon>
        <taxon>Lederbergia</taxon>
    </lineage>
</organism>
<evidence type="ECO:0000313" key="8">
    <source>
        <dbReference type="EMBL" id="SQI51493.1"/>
    </source>
</evidence>
<keyword evidence="9" id="KW-1185">Reference proteome</keyword>
<evidence type="ECO:0000256" key="1">
    <source>
        <dbReference type="ARBA" id="ARBA00004141"/>
    </source>
</evidence>
<dbReference type="GO" id="GO:0005886">
    <property type="term" value="C:plasma membrane"/>
    <property type="evidence" value="ECO:0007669"/>
    <property type="project" value="UniProtKB-SubCell"/>
</dbReference>
<dbReference type="InterPro" id="IPR017664">
    <property type="entry name" value="AminoethylPonate_ABC_perm-1"/>
</dbReference>
<dbReference type="STRING" id="1348624.GCA_001591545_03782"/>
<keyword evidence="4 6" id="KW-1133">Transmembrane helix</keyword>
<feature type="transmembrane region" description="Helical" evidence="6">
    <location>
        <begin position="72"/>
        <end position="95"/>
    </location>
</feature>
<sequence length="579" mass="63462">MMSVLSHAKVRRGTVSLYRPLQITIIFVSFVILLILPVLSLFSEAVKNPDGTWAGFGQIVNYLKNPALLQSIQHSLTIASWTTVCALSLGFLYAFTISRTNVKGRRWLLAFAMLPLFAPTMMHGIGLIYLFGRQGIVTTGLFGLLPGIDIGLYGPTGIIIAETIYTFPQVVLLLYVALRQSDQGLYDAAKTMGISPIGRLAGITLPSIRLALISAGMVAFTLSFTDYGAPKLVGGQYNVLATDVYKQVVGQQNFSLGAIVGILLMIPALVAFVVDQAVSQKPTFQLNAKAKPLETSKHKVRDLLFGGFAYGTSFIILGLFVMIAFASVTPIWPYSLGFTLERFTFNSYTGDGFNVFFNSLFASLGTAIIGTIFAFLFAYWLQNGTFSRRLQNMGHFMSLLPMAVPGLVIGISYVLFFSKPEWSFFHIKVPNLLHNLYGTIAIIIVSSILHFFSVTYMTARTAIKKLDMECEQAAKTFGIGRITVFFHYIIPSCAPALLEMAMYFFVNSMVTISAVIFLYTPDTKTAAVSIVSLDDAGNIESAAAMGMLIVLVNIIIRVGYEGILHFNSKRLNRKGEVSS</sequence>
<feature type="transmembrane region" description="Helical" evidence="6">
    <location>
        <begin position="436"/>
        <end position="459"/>
    </location>
</feature>
<keyword evidence="3 6" id="KW-0812">Transmembrane</keyword>
<dbReference type="AlphaFoldDB" id="A0A2X4VKK3"/>
<feature type="domain" description="ABC transmembrane type-1" evidence="7">
    <location>
        <begin position="356"/>
        <end position="560"/>
    </location>
</feature>
<dbReference type="CDD" id="cd06261">
    <property type="entry name" value="TM_PBP2"/>
    <property type="match status" value="2"/>
</dbReference>
<protein>
    <submittedName>
        <fullName evidence="8">Binding-protein-dependent transport system inner membrane protein</fullName>
    </submittedName>
</protein>
<keyword evidence="5 6" id="KW-0472">Membrane</keyword>
<feature type="domain" description="ABC transmembrane type-1" evidence="7">
    <location>
        <begin position="72"/>
        <end position="275"/>
    </location>
</feature>
<evidence type="ECO:0000256" key="6">
    <source>
        <dbReference type="RuleBase" id="RU363032"/>
    </source>
</evidence>
<evidence type="ECO:0000256" key="4">
    <source>
        <dbReference type="ARBA" id="ARBA00022989"/>
    </source>
</evidence>
<dbReference type="PANTHER" id="PTHR43496:SF1">
    <property type="entry name" value="POLYGALACTURONAN_RHAMNOGALACTURONAN TRANSPORT SYSTEM PERMEASE PROTEIN YTEP"/>
    <property type="match status" value="1"/>
</dbReference>
<dbReference type="NCBIfam" id="TIGR03262">
    <property type="entry name" value="PhnU2"/>
    <property type="match status" value="1"/>
</dbReference>
<feature type="transmembrane region" description="Helical" evidence="6">
    <location>
        <begin position="152"/>
        <end position="178"/>
    </location>
</feature>
<feature type="transmembrane region" description="Helical" evidence="6">
    <location>
        <begin position="393"/>
        <end position="416"/>
    </location>
</feature>
<dbReference type="InterPro" id="IPR035906">
    <property type="entry name" value="MetI-like_sf"/>
</dbReference>
<feature type="transmembrane region" description="Helical" evidence="6">
    <location>
        <begin position="303"/>
        <end position="335"/>
    </location>
</feature>
<proteinExistence type="inferred from homology"/>
<feature type="transmembrane region" description="Helical" evidence="6">
    <location>
        <begin position="21"/>
        <end position="42"/>
    </location>
</feature>
<evidence type="ECO:0000256" key="5">
    <source>
        <dbReference type="ARBA" id="ARBA00023136"/>
    </source>
</evidence>
<dbReference type="RefSeq" id="WP_231955875.1">
    <property type="nucleotide sequence ID" value="NZ_CBCSGM010000002.1"/>
</dbReference>
<feature type="transmembrane region" description="Helical" evidence="6">
    <location>
        <begin position="254"/>
        <end position="274"/>
    </location>
</feature>
<comment type="similarity">
    <text evidence="6">Belongs to the binding-protein-dependent transport system permease family.</text>
</comment>
<dbReference type="Proteomes" id="UP000249134">
    <property type="component" value="Chromosome 1"/>
</dbReference>
<dbReference type="PANTHER" id="PTHR43496">
    <property type="entry name" value="PROTEIN LPLB"/>
    <property type="match status" value="1"/>
</dbReference>
<evidence type="ECO:0000256" key="3">
    <source>
        <dbReference type="ARBA" id="ARBA00022692"/>
    </source>
</evidence>
<dbReference type="InterPro" id="IPR000515">
    <property type="entry name" value="MetI-like"/>
</dbReference>